<evidence type="ECO:0000259" key="1">
    <source>
        <dbReference type="SMART" id="SM00852"/>
    </source>
</evidence>
<dbReference type="PANTHER" id="PTHR13939:SF0">
    <property type="entry name" value="NMN AMIDOHYDROLASE-LIKE PROTEIN YFAY"/>
    <property type="match status" value="1"/>
</dbReference>
<proteinExistence type="predicted"/>
<dbReference type="OrthoDB" id="9801454at2"/>
<name>A0A4R2PWR9_9RHOB</name>
<keyword evidence="3" id="KW-1185">Reference proteome</keyword>
<gene>
    <name evidence="2" type="ORF">EV662_107213</name>
</gene>
<evidence type="ECO:0000313" key="2">
    <source>
        <dbReference type="EMBL" id="TCP40602.1"/>
    </source>
</evidence>
<dbReference type="Pfam" id="PF24102">
    <property type="entry name" value="FLAD1_M"/>
    <property type="match status" value="1"/>
</dbReference>
<accession>A0A4R2PWR9</accession>
<protein>
    <submittedName>
        <fullName evidence="2">Molybdenum cofactor synthesis domain-containing protein</fullName>
    </submittedName>
</protein>
<comment type="caution">
    <text evidence="2">The sequence shown here is derived from an EMBL/GenBank/DDBJ whole genome shotgun (WGS) entry which is preliminary data.</text>
</comment>
<dbReference type="SUPFAM" id="SSF53218">
    <property type="entry name" value="Molybdenum cofactor biosynthesis proteins"/>
    <property type="match status" value="1"/>
</dbReference>
<dbReference type="Proteomes" id="UP000294835">
    <property type="component" value="Unassembled WGS sequence"/>
</dbReference>
<feature type="domain" description="MoaB/Mog" evidence="1">
    <location>
        <begin position="7"/>
        <end position="170"/>
    </location>
</feature>
<dbReference type="CDD" id="cd00885">
    <property type="entry name" value="cinA"/>
    <property type="match status" value="1"/>
</dbReference>
<dbReference type="InterPro" id="IPR036425">
    <property type="entry name" value="MoaB/Mog-like_dom_sf"/>
</dbReference>
<dbReference type="AlphaFoldDB" id="A0A4R2PWR9"/>
<dbReference type="InterPro" id="IPR001453">
    <property type="entry name" value="MoaB/Mog_dom"/>
</dbReference>
<dbReference type="InterPro" id="IPR050101">
    <property type="entry name" value="CinA"/>
</dbReference>
<organism evidence="2 3">
    <name type="scientific">Rhodovulum marinum</name>
    <dbReference type="NCBI Taxonomy" id="320662"/>
    <lineage>
        <taxon>Bacteria</taxon>
        <taxon>Pseudomonadati</taxon>
        <taxon>Pseudomonadota</taxon>
        <taxon>Alphaproteobacteria</taxon>
        <taxon>Rhodobacterales</taxon>
        <taxon>Paracoccaceae</taxon>
        <taxon>Rhodovulum</taxon>
    </lineage>
</organism>
<dbReference type="Gene3D" id="3.40.980.10">
    <property type="entry name" value="MoaB/Mog-like domain"/>
    <property type="match status" value="1"/>
</dbReference>
<dbReference type="PANTHER" id="PTHR13939">
    <property type="entry name" value="NICOTINAMIDE-NUCLEOTIDE AMIDOHYDROLASE PNCC"/>
    <property type="match status" value="1"/>
</dbReference>
<dbReference type="RefSeq" id="WP_132462783.1">
    <property type="nucleotide sequence ID" value="NZ_SLXP01000007.1"/>
</dbReference>
<dbReference type="SMART" id="SM00852">
    <property type="entry name" value="MoCF_biosynth"/>
    <property type="match status" value="1"/>
</dbReference>
<dbReference type="InterPro" id="IPR056596">
    <property type="entry name" value="FLAD1_M"/>
</dbReference>
<reference evidence="2 3" key="1">
    <citation type="submission" date="2019-03" db="EMBL/GenBank/DDBJ databases">
        <title>Genomic Encyclopedia of Type Strains, Phase IV (KMG-IV): sequencing the most valuable type-strain genomes for metagenomic binning, comparative biology and taxonomic classification.</title>
        <authorList>
            <person name="Goeker M."/>
        </authorList>
    </citation>
    <scope>NUCLEOTIDE SEQUENCE [LARGE SCALE GENOMIC DNA]</scope>
    <source>
        <strain evidence="2 3">DSM 18063</strain>
    </source>
</reference>
<evidence type="ECO:0000313" key="3">
    <source>
        <dbReference type="Proteomes" id="UP000294835"/>
    </source>
</evidence>
<dbReference type="Pfam" id="PF00994">
    <property type="entry name" value="MoCF_biosynth"/>
    <property type="match status" value="1"/>
</dbReference>
<dbReference type="EMBL" id="SLXP01000007">
    <property type="protein sequence ID" value="TCP40602.1"/>
    <property type="molecule type" value="Genomic_DNA"/>
</dbReference>
<sequence>MGNPTAAMLVIGDEILSGRTRDANMHFLAGELVKHGIRLSEVRIVPDIPERIVEALNALRAAYDTVFTSGGIGPTHDDITADAVAAAFGVGIDVREDARALMQEYCDRMGRELNESRLRMARIPEGAALIENPISAAPGFTIGNVHVMAGVPSIFQAMVAGVLPTLVGGDALLSQNLTVERAEGDIAGELRGLAAEFPDLSIGSYPFVRDGVYGTNIVIRGSDGARLDAAMGRLCATFPEAVA</sequence>